<evidence type="ECO:0000256" key="2">
    <source>
        <dbReference type="HAMAP-Rule" id="MF_02128"/>
    </source>
</evidence>
<feature type="binding site" evidence="2">
    <location>
        <position position="54"/>
    </location>
    <ligand>
        <name>Mg(2+)</name>
        <dbReference type="ChEBI" id="CHEBI:18420"/>
        <label>4</label>
    </ligand>
</feature>
<dbReference type="HAMAP" id="MF_02128">
    <property type="entry name" value="TMP_kinase"/>
    <property type="match status" value="1"/>
</dbReference>
<dbReference type="GO" id="GO:0009229">
    <property type="term" value="P:thiamine diphosphate biosynthetic process"/>
    <property type="evidence" value="ECO:0007669"/>
    <property type="project" value="UniProtKB-UniRule"/>
</dbReference>
<dbReference type="InterPro" id="IPR036921">
    <property type="entry name" value="PurM-like_N_sf"/>
</dbReference>
<feature type="binding site" evidence="2">
    <location>
        <position position="115"/>
    </location>
    <ligand>
        <name>ATP</name>
        <dbReference type="ChEBI" id="CHEBI:30616"/>
    </ligand>
</feature>
<feature type="binding site" evidence="2">
    <location>
        <position position="133"/>
    </location>
    <ligand>
        <name>Mg(2+)</name>
        <dbReference type="ChEBI" id="CHEBI:18420"/>
        <label>1</label>
    </ligand>
</feature>
<dbReference type="PIRSF" id="PIRSF005303">
    <property type="entry name" value="Thiam_monoph_kin"/>
    <property type="match status" value="1"/>
</dbReference>
<dbReference type="EC" id="2.7.4.16" evidence="2"/>
<keyword evidence="2 5" id="KW-0418">Kinase</keyword>
<dbReference type="GO" id="GO:0009228">
    <property type="term" value="P:thiamine biosynthetic process"/>
    <property type="evidence" value="ECO:0007669"/>
    <property type="project" value="UniProtKB-KW"/>
</dbReference>
<dbReference type="InterPro" id="IPR006283">
    <property type="entry name" value="ThiL-like"/>
</dbReference>
<feature type="binding site" evidence="2">
    <location>
        <position position="159"/>
    </location>
    <ligand>
        <name>ATP</name>
        <dbReference type="ChEBI" id="CHEBI:30616"/>
    </ligand>
</feature>
<evidence type="ECO:0000259" key="3">
    <source>
        <dbReference type="Pfam" id="PF00586"/>
    </source>
</evidence>
<dbReference type="InterPro" id="IPR036676">
    <property type="entry name" value="PurM-like_C_sf"/>
</dbReference>
<comment type="catalytic activity">
    <reaction evidence="2">
        <text>thiamine phosphate + ATP = thiamine diphosphate + ADP</text>
        <dbReference type="Rhea" id="RHEA:15913"/>
        <dbReference type="ChEBI" id="CHEBI:30616"/>
        <dbReference type="ChEBI" id="CHEBI:37575"/>
        <dbReference type="ChEBI" id="CHEBI:58937"/>
        <dbReference type="ChEBI" id="CHEBI:456216"/>
        <dbReference type="EC" id="2.7.4.16"/>
    </reaction>
</comment>
<keyword evidence="1 2" id="KW-0784">Thiamine biosynthesis</keyword>
<keyword evidence="2" id="KW-0547">Nucleotide-binding</keyword>
<dbReference type="GO" id="GO:0009030">
    <property type="term" value="F:thiamine-phosphate kinase activity"/>
    <property type="evidence" value="ECO:0007669"/>
    <property type="project" value="UniProtKB-UniRule"/>
</dbReference>
<dbReference type="InterPro" id="IPR016188">
    <property type="entry name" value="PurM-like_N"/>
</dbReference>
<dbReference type="UniPathway" id="UPA00060">
    <property type="reaction ID" value="UER00142"/>
</dbReference>
<comment type="caution">
    <text evidence="5">The sequence shown here is derived from an EMBL/GenBank/DDBJ whole genome shotgun (WGS) entry which is preliminary data.</text>
</comment>
<dbReference type="PANTHER" id="PTHR30270:SF0">
    <property type="entry name" value="THIAMINE-MONOPHOSPHATE KINASE"/>
    <property type="match status" value="1"/>
</dbReference>
<gene>
    <name evidence="2" type="primary">thiL</name>
    <name evidence="5" type="ORF">A3K90_09120</name>
</gene>
<feature type="binding site" evidence="2">
    <location>
        <position position="63"/>
    </location>
    <ligand>
        <name>substrate</name>
    </ligand>
</feature>
<reference evidence="5 6" key="1">
    <citation type="submission" date="2016-03" db="EMBL/GenBank/DDBJ databases">
        <title>Speciation and ecological success in dimly lit waters: horizontal gene transfer in a green sulfur bacteria bloom unveiled by metagenomic assembly.</title>
        <authorList>
            <person name="Llorens-Mares T."/>
            <person name="Liu Z."/>
            <person name="Allen L.Z."/>
            <person name="Rusch D.B."/>
            <person name="Craig M.T."/>
            <person name="Dupont C.L."/>
            <person name="Bryant D.A."/>
            <person name="Casamayor E.O."/>
        </authorList>
    </citation>
    <scope>NUCLEOTIDE SEQUENCE [LARGE SCALE GENOMIC DNA]</scope>
    <source>
        <strain evidence="5">CIII</strain>
    </source>
</reference>
<feature type="binding site" evidence="2">
    <location>
        <position position="350"/>
    </location>
    <ligand>
        <name>substrate</name>
    </ligand>
</feature>
<keyword evidence="2" id="KW-0067">ATP-binding</keyword>
<evidence type="ECO:0000313" key="6">
    <source>
        <dbReference type="Proteomes" id="UP000076481"/>
    </source>
</evidence>
<feature type="binding site" evidence="2">
    <location>
        <position position="85"/>
    </location>
    <ligand>
        <name>Mg(2+)</name>
        <dbReference type="ChEBI" id="CHEBI:18420"/>
        <label>2</label>
    </ligand>
</feature>
<feature type="binding site" evidence="2">
    <location>
        <position position="55"/>
    </location>
    <ligand>
        <name>Mg(2+)</name>
        <dbReference type="ChEBI" id="CHEBI:18420"/>
        <label>1</label>
    </ligand>
</feature>
<dbReference type="SUPFAM" id="SSF55326">
    <property type="entry name" value="PurM N-terminal domain-like"/>
    <property type="match status" value="1"/>
</dbReference>
<dbReference type="Gene3D" id="3.90.650.10">
    <property type="entry name" value="PurM-like C-terminal domain"/>
    <property type="match status" value="1"/>
</dbReference>
<name>A0A165LZ36_PELLU</name>
<feature type="domain" description="PurM-like N-terminal" evidence="3">
    <location>
        <begin position="37"/>
        <end position="150"/>
    </location>
</feature>
<feature type="binding site" evidence="2">
    <location>
        <position position="39"/>
    </location>
    <ligand>
        <name>Mg(2+)</name>
        <dbReference type="ChEBI" id="CHEBI:18420"/>
        <label>4</label>
    </ligand>
</feature>
<sequence length="354" mass="38049">MTHKTTAEVGEFGLIDRISAIVKPTLAASPGLIAGIGDDCAVWHPAAGMNEVASTDLLLEQVHFDLLTTPVKHLGSKAISVNVSDICAMNAIPRHALVSIAVPPSFPVEMIEELYRGMEAAAREYGIAIVGGDTSRSPSGLVISVTVTGEAEESNVTYRKGAEPGDLICLTGTLGGSAAGLRVLTREKLIMMEHIEHNEAYEGSIMADLKEYSGAIQQHLLPLARLDIVRFLHERRAHPSAMIDVSDGLGQDLGHICSASGTGALLQENRIPVNSTARLIADELQDDALGWAIGGGEDYQLLFTMPHEEYQKIADNRDISVIGEITPKEQGILLKDIYGIEIDLQSLPGFDHFR</sequence>
<feature type="binding site" evidence="2">
    <location>
        <position position="246"/>
    </location>
    <ligand>
        <name>ATP</name>
        <dbReference type="ChEBI" id="CHEBI:30616"/>
    </ligand>
</feature>
<keyword evidence="2" id="KW-0808">Transferase</keyword>
<accession>A0A165LZ36</accession>
<organism evidence="5 6">
    <name type="scientific">Pelodictyon luteolum</name>
    <dbReference type="NCBI Taxonomy" id="1100"/>
    <lineage>
        <taxon>Bacteria</taxon>
        <taxon>Pseudomonadati</taxon>
        <taxon>Chlorobiota</taxon>
        <taxon>Chlorobiia</taxon>
        <taxon>Chlorobiales</taxon>
        <taxon>Chlorobiaceae</taxon>
        <taxon>Chlorobium/Pelodictyon group</taxon>
        <taxon>Pelodictyon</taxon>
    </lineage>
</organism>
<proteinExistence type="inferred from homology"/>
<dbReference type="Pfam" id="PF00586">
    <property type="entry name" value="AIRS"/>
    <property type="match status" value="1"/>
</dbReference>
<dbReference type="InterPro" id="IPR010918">
    <property type="entry name" value="PurM-like_C_dom"/>
</dbReference>
<dbReference type="Gene3D" id="3.30.1330.10">
    <property type="entry name" value="PurM-like, N-terminal domain"/>
    <property type="match status" value="1"/>
</dbReference>
<dbReference type="GO" id="GO:0005524">
    <property type="term" value="F:ATP binding"/>
    <property type="evidence" value="ECO:0007669"/>
    <property type="project" value="UniProtKB-UniRule"/>
</dbReference>
<dbReference type="Pfam" id="PF02769">
    <property type="entry name" value="AIRS_C"/>
    <property type="match status" value="1"/>
</dbReference>
<dbReference type="NCBIfam" id="TIGR01379">
    <property type="entry name" value="thiL"/>
    <property type="match status" value="1"/>
</dbReference>
<dbReference type="EMBL" id="LVWG01000021">
    <property type="protein sequence ID" value="KZK74607.1"/>
    <property type="molecule type" value="Genomic_DNA"/>
</dbReference>
<feature type="binding site" evidence="2">
    <location>
        <position position="39"/>
    </location>
    <ligand>
        <name>Mg(2+)</name>
        <dbReference type="ChEBI" id="CHEBI:18420"/>
        <label>3</label>
    </ligand>
</feature>
<feature type="binding site" evidence="2">
    <location>
        <position position="244"/>
    </location>
    <ligand>
        <name>Mg(2+)</name>
        <dbReference type="ChEBI" id="CHEBI:18420"/>
        <label>3</label>
    </ligand>
</feature>
<feature type="domain" description="PurM-like C-terminal" evidence="4">
    <location>
        <begin position="163"/>
        <end position="331"/>
    </location>
</feature>
<feature type="binding site" evidence="2">
    <location>
        <position position="56"/>
    </location>
    <ligand>
        <name>Mg(2+)</name>
        <dbReference type="ChEBI" id="CHEBI:18420"/>
        <label>2</label>
    </ligand>
</feature>
<feature type="binding site" evidence="2">
    <location>
        <position position="85"/>
    </location>
    <ligand>
        <name>Mg(2+)</name>
        <dbReference type="ChEBI" id="CHEBI:18420"/>
        <label>4</label>
    </ligand>
</feature>
<keyword evidence="2" id="KW-0479">Metal-binding</keyword>
<dbReference type="SUPFAM" id="SSF56042">
    <property type="entry name" value="PurM C-terminal domain-like"/>
    <property type="match status" value="1"/>
</dbReference>
<comment type="function">
    <text evidence="2">Catalyzes the ATP-dependent phosphorylation of thiamine-monophosphate (TMP) to form thiamine-pyrophosphate (TPP), the active form of vitamin B1.</text>
</comment>
<comment type="miscellaneous">
    <text evidence="2">Reaction mechanism of ThiL seems to utilize a direct, inline transfer of the gamma-phosphate of ATP to TMP rather than a phosphorylated enzyme intermediate.</text>
</comment>
<feature type="binding site" evidence="2">
    <location>
        <position position="56"/>
    </location>
    <ligand>
        <name>Mg(2+)</name>
        <dbReference type="ChEBI" id="CHEBI:18420"/>
        <label>1</label>
    </ligand>
</feature>
<feature type="binding site" evidence="2">
    <location>
        <position position="247"/>
    </location>
    <ligand>
        <name>Mg(2+)</name>
        <dbReference type="ChEBI" id="CHEBI:18420"/>
        <label>5</label>
    </ligand>
</feature>
<evidence type="ECO:0000259" key="4">
    <source>
        <dbReference type="Pfam" id="PF02769"/>
    </source>
</evidence>
<evidence type="ECO:0000313" key="5">
    <source>
        <dbReference type="EMBL" id="KZK74607.1"/>
    </source>
</evidence>
<dbReference type="Proteomes" id="UP000076481">
    <property type="component" value="Unassembled WGS sequence"/>
</dbReference>
<keyword evidence="2" id="KW-0460">Magnesium</keyword>
<dbReference type="CDD" id="cd02194">
    <property type="entry name" value="ThiL"/>
    <property type="match status" value="1"/>
</dbReference>
<evidence type="ECO:0000256" key="1">
    <source>
        <dbReference type="ARBA" id="ARBA00022977"/>
    </source>
</evidence>
<feature type="binding site" evidence="2">
    <location>
        <begin position="132"/>
        <end position="133"/>
    </location>
    <ligand>
        <name>ATP</name>
        <dbReference type="ChEBI" id="CHEBI:30616"/>
    </ligand>
</feature>
<dbReference type="GO" id="GO:0000287">
    <property type="term" value="F:magnesium ion binding"/>
    <property type="evidence" value="ECO:0007669"/>
    <property type="project" value="UniProtKB-UniRule"/>
</dbReference>
<feature type="binding site" evidence="2">
    <location>
        <position position="297"/>
    </location>
    <ligand>
        <name>substrate</name>
    </ligand>
</feature>
<dbReference type="AlphaFoldDB" id="A0A165LZ36"/>
<feature type="binding site" evidence="2">
    <location>
        <position position="85"/>
    </location>
    <ligand>
        <name>Mg(2+)</name>
        <dbReference type="ChEBI" id="CHEBI:18420"/>
        <label>3</label>
    </ligand>
</feature>
<comment type="similarity">
    <text evidence="2">Belongs to the thiamine-monophosphate kinase family.</text>
</comment>
<comment type="pathway">
    <text evidence="2">Cofactor biosynthesis; thiamine diphosphate biosynthesis; thiamine diphosphate from thiamine phosphate: step 1/1.</text>
</comment>
<dbReference type="PANTHER" id="PTHR30270">
    <property type="entry name" value="THIAMINE-MONOPHOSPHATE KINASE"/>
    <property type="match status" value="1"/>
</dbReference>
<dbReference type="RefSeq" id="WP_303681171.1">
    <property type="nucleotide sequence ID" value="NZ_LVWG01000021.1"/>
</dbReference>
<protein>
    <recommendedName>
        <fullName evidence="2">Thiamine-monophosphate kinase</fullName>
        <shortName evidence="2">TMP kinase</shortName>
        <shortName evidence="2">Thiamine-phosphate kinase</shortName>
        <ecNumber evidence="2">2.7.4.16</ecNumber>
    </recommendedName>
</protein>